<evidence type="ECO:0000313" key="2">
    <source>
        <dbReference type="EMBL" id="MDA5110883.1"/>
    </source>
</evidence>
<comment type="caution">
    <text evidence="2">The sequence shown here is derived from an EMBL/GenBank/DDBJ whole genome shotgun (WGS) entry which is preliminary data.</text>
</comment>
<keyword evidence="3" id="KW-1185">Reference proteome</keyword>
<proteinExistence type="predicted"/>
<dbReference type="AlphaFoldDB" id="A0A9X3Z5I2"/>
<keyword evidence="1" id="KW-0472">Membrane</keyword>
<evidence type="ECO:0000256" key="1">
    <source>
        <dbReference type="SAM" id="Phobius"/>
    </source>
</evidence>
<keyword evidence="1" id="KW-1133">Transmembrane helix</keyword>
<name>A0A9X3Z5I2_9BACL</name>
<dbReference type="EMBL" id="JAPYYP010000049">
    <property type="protein sequence ID" value="MDA5110883.1"/>
    <property type="molecule type" value="Genomic_DNA"/>
</dbReference>
<evidence type="ECO:0000313" key="3">
    <source>
        <dbReference type="Proteomes" id="UP001151071"/>
    </source>
</evidence>
<keyword evidence="1" id="KW-0812">Transmembrane</keyword>
<reference evidence="2" key="1">
    <citation type="submission" date="2022-12" db="EMBL/GenBank/DDBJ databases">
        <title>Draft genome sequence of the thermophilic strain Brevibacillus thermoruber HT42, isolated from Los Humeros, Puebla, Mexico, with biotechnological potential.</title>
        <authorList>
            <person name="Lara Sanchez J."/>
            <person name="Solis Palacios R."/>
            <person name="Bustos Baena A.S."/>
            <person name="Ruz Baez A.E."/>
            <person name="Espinosa Luna G."/>
            <person name="Oliart Ros R.M."/>
        </authorList>
    </citation>
    <scope>NUCLEOTIDE SEQUENCE</scope>
    <source>
        <strain evidence="2">HT42</strain>
    </source>
</reference>
<feature type="transmembrane region" description="Helical" evidence="1">
    <location>
        <begin position="59"/>
        <end position="78"/>
    </location>
</feature>
<accession>A0A9X3Z5I2</accession>
<protein>
    <submittedName>
        <fullName evidence="2">Uncharacterized protein</fullName>
    </submittedName>
</protein>
<gene>
    <name evidence="2" type="ORF">O3V59_21315</name>
</gene>
<organism evidence="2 3">
    <name type="scientific">Brevibacillus thermoruber</name>
    <dbReference type="NCBI Taxonomy" id="33942"/>
    <lineage>
        <taxon>Bacteria</taxon>
        <taxon>Bacillati</taxon>
        <taxon>Bacillota</taxon>
        <taxon>Bacilli</taxon>
        <taxon>Bacillales</taxon>
        <taxon>Paenibacillaceae</taxon>
        <taxon>Brevibacillus</taxon>
    </lineage>
</organism>
<sequence>MYLIDMFTLKKAGSSGNGNPAFLWKDQYKKTAEMIVNGHPADYAKDIMGSLNIFTNTMYFNYGSFVMLISASVLLLPFSHVVKKK</sequence>
<dbReference type="RefSeq" id="WP_271140988.1">
    <property type="nucleotide sequence ID" value="NZ_JAPYYP010000049.1"/>
</dbReference>
<dbReference type="Proteomes" id="UP001151071">
    <property type="component" value="Unassembled WGS sequence"/>
</dbReference>